<reference evidence="1 2" key="1">
    <citation type="submission" date="2017-11" db="EMBL/GenBank/DDBJ databases">
        <title>Complete genome of Rhizobium leguminosarum Norway, an ineffective micro-symbiont.</title>
        <authorList>
            <person name="Hoffrichter A."/>
            <person name="Liang J."/>
            <person name="Brachmann A."/>
            <person name="Marin M."/>
        </authorList>
    </citation>
    <scope>NUCLEOTIDE SEQUENCE [LARGE SCALE GENOMIC DNA]</scope>
    <source>
        <strain evidence="1 2">Norway</strain>
    </source>
</reference>
<accession>A0A2K9Z0C6</accession>
<dbReference type="EMBL" id="CP025012">
    <property type="protein sequence ID" value="AUW41571.1"/>
    <property type="molecule type" value="Genomic_DNA"/>
</dbReference>
<dbReference type="AlphaFoldDB" id="A0A2K9Z0C6"/>
<evidence type="ECO:0000313" key="2">
    <source>
        <dbReference type="Proteomes" id="UP000238523"/>
    </source>
</evidence>
<dbReference type="Proteomes" id="UP000238523">
    <property type="component" value="Chromosome"/>
</dbReference>
<gene>
    <name evidence="1" type="ORF">CUJ84_Chr001173</name>
</gene>
<proteinExistence type="predicted"/>
<sequence length="25" mass="2897">MPIRYFARELGVRGQFALSLVQTLM</sequence>
<protein>
    <submittedName>
        <fullName evidence="1">Uncharacterized protein</fullName>
    </submittedName>
</protein>
<evidence type="ECO:0000313" key="1">
    <source>
        <dbReference type="EMBL" id="AUW41571.1"/>
    </source>
</evidence>
<organism evidence="1 2">
    <name type="scientific">Rhizobium leguminosarum</name>
    <dbReference type="NCBI Taxonomy" id="384"/>
    <lineage>
        <taxon>Bacteria</taxon>
        <taxon>Pseudomonadati</taxon>
        <taxon>Pseudomonadota</taxon>
        <taxon>Alphaproteobacteria</taxon>
        <taxon>Hyphomicrobiales</taxon>
        <taxon>Rhizobiaceae</taxon>
        <taxon>Rhizobium/Agrobacterium group</taxon>
        <taxon>Rhizobium</taxon>
    </lineage>
</organism>
<name>A0A2K9Z0C6_RHILE</name>